<dbReference type="EMBL" id="VCYH01000022">
    <property type="protein sequence ID" value="MDN7026240.1"/>
    <property type="molecule type" value="Genomic_DNA"/>
</dbReference>
<evidence type="ECO:0000259" key="1">
    <source>
        <dbReference type="Pfam" id="PF03724"/>
    </source>
</evidence>
<dbReference type="Gene3D" id="2.40.128.270">
    <property type="match status" value="2"/>
</dbReference>
<accession>A0ABT8MEC3</accession>
<evidence type="ECO:0000313" key="2">
    <source>
        <dbReference type="EMBL" id="MDN7026240.1"/>
    </source>
</evidence>
<dbReference type="PANTHER" id="PTHR35535:SF2">
    <property type="entry name" value="DUF306 DOMAIN-CONTAINING PROTEIN"/>
    <property type="match status" value="1"/>
</dbReference>
<name>A0ABT8MEC3_9EURY</name>
<proteinExistence type="predicted"/>
<sequence length="304" mass="31461">MSAEIDRSEEFRSQQSLFLLFRRYLTMAQKNTCTWQHTAAAAGLLVIIAACLVSAGCMGSTGAESGGESLAGSAWTLLSYAAGNGTAVPVLQGTAITANFTEDGRVTGSAGCNGYGGNYVFDGDRLAITSIASTLMACTEPPGIMDQEARYLDLLGSVAAFQLEGDRLVLLDANGTPVLTYERAAAPETTLEGPTWELLSYSCNASMVPVISGTTVTATFGNGSVGGSAGCNSYGGAYTVDGSALTVGEIFRTEMYCLEPAGVMEQEDRYLDLLGRVAGCQIEGGQLTLVDAGGNATLFFEGAA</sequence>
<evidence type="ECO:0000313" key="3">
    <source>
        <dbReference type="Proteomes" id="UP001168338"/>
    </source>
</evidence>
<feature type="domain" description="DUF306" evidence="1">
    <location>
        <begin position="69"/>
        <end position="182"/>
    </location>
</feature>
<protein>
    <submittedName>
        <fullName evidence="2">META domain-containing protein</fullName>
    </submittedName>
</protein>
<dbReference type="InterPro" id="IPR053147">
    <property type="entry name" value="Hsp_HslJ-like"/>
</dbReference>
<dbReference type="Proteomes" id="UP001168338">
    <property type="component" value="Unassembled WGS sequence"/>
</dbReference>
<keyword evidence="3" id="KW-1185">Reference proteome</keyword>
<comment type="caution">
    <text evidence="2">The sequence shown here is derived from an EMBL/GenBank/DDBJ whole genome shotgun (WGS) entry which is preliminary data.</text>
</comment>
<dbReference type="PANTHER" id="PTHR35535">
    <property type="entry name" value="HEAT SHOCK PROTEIN HSLJ"/>
    <property type="match status" value="1"/>
</dbReference>
<organism evidence="2 3">
    <name type="scientific">Methanoculleus frigidifontis</name>
    <dbReference type="NCBI Taxonomy" id="2584085"/>
    <lineage>
        <taxon>Archaea</taxon>
        <taxon>Methanobacteriati</taxon>
        <taxon>Methanobacteriota</taxon>
        <taxon>Stenosarchaea group</taxon>
        <taxon>Methanomicrobia</taxon>
        <taxon>Methanomicrobiales</taxon>
        <taxon>Methanomicrobiaceae</taxon>
        <taxon>Methanoculleus</taxon>
    </lineage>
</organism>
<reference evidence="2" key="1">
    <citation type="submission" date="2019-05" db="EMBL/GenBank/DDBJ databases">
        <title>Methanoculleus sp. FWC-SCC1, a methanogenic archaeon isolated from deep marine cold seep.</title>
        <authorList>
            <person name="Chen Y.-W."/>
            <person name="Chen S.-C."/>
            <person name="Teng N.-H."/>
            <person name="Lai M.-C."/>
        </authorList>
    </citation>
    <scope>NUCLEOTIDE SEQUENCE</scope>
    <source>
        <strain evidence="2">FWC-SCC1</strain>
    </source>
</reference>
<dbReference type="Pfam" id="PF03724">
    <property type="entry name" value="META"/>
    <property type="match status" value="2"/>
</dbReference>
<dbReference type="InterPro" id="IPR005184">
    <property type="entry name" value="DUF306_Meta_HslJ"/>
</dbReference>
<feature type="domain" description="DUF306" evidence="1">
    <location>
        <begin position="190"/>
        <end position="301"/>
    </location>
</feature>
<gene>
    <name evidence="2" type="ORF">FGU65_15400</name>
</gene>
<dbReference type="InterPro" id="IPR038670">
    <property type="entry name" value="HslJ-like_sf"/>
</dbReference>